<dbReference type="Proteomes" id="UP001396334">
    <property type="component" value="Unassembled WGS sequence"/>
</dbReference>
<protein>
    <recommendedName>
        <fullName evidence="6">Cyclin-dependent kinase inhibitor domain-containing protein</fullName>
    </recommendedName>
</protein>
<dbReference type="InterPro" id="IPR003175">
    <property type="entry name" value="CDI_dom"/>
</dbReference>
<evidence type="ECO:0000256" key="3">
    <source>
        <dbReference type="ARBA" id="ARBA00023013"/>
    </source>
</evidence>
<evidence type="ECO:0000256" key="2">
    <source>
        <dbReference type="ARBA" id="ARBA00010274"/>
    </source>
</evidence>
<proteinExistence type="inferred from homology"/>
<dbReference type="EMBL" id="JBBPBN010002597">
    <property type="protein sequence ID" value="KAK8474781.1"/>
    <property type="molecule type" value="Genomic_DNA"/>
</dbReference>
<dbReference type="Gene3D" id="4.10.365.10">
    <property type="entry name" value="p27"/>
    <property type="match status" value="1"/>
</dbReference>
<dbReference type="PANTHER" id="PTHR46776">
    <property type="entry name" value="CYCLIN-DEPENDENT KINASE INHIBITOR 4-RELATED"/>
    <property type="match status" value="1"/>
</dbReference>
<feature type="region of interest" description="Disordered" evidence="5">
    <location>
        <begin position="178"/>
        <end position="227"/>
    </location>
</feature>
<dbReference type="PIRSF" id="PIRSF017811">
    <property type="entry name" value="CDK_inhib_pln"/>
    <property type="match status" value="1"/>
</dbReference>
<comment type="subcellular location">
    <subcellularLocation>
        <location evidence="1">Nucleus</location>
        <location evidence="1">Nucleoplasm</location>
    </subcellularLocation>
</comment>
<evidence type="ECO:0000256" key="1">
    <source>
        <dbReference type="ARBA" id="ARBA00004642"/>
    </source>
</evidence>
<comment type="similarity">
    <text evidence="2">Belongs to the CDI family. ICK/KRP subfamily.</text>
</comment>
<evidence type="ECO:0000256" key="4">
    <source>
        <dbReference type="ARBA" id="ARBA00023306"/>
    </source>
</evidence>
<reference evidence="7 8" key="1">
    <citation type="journal article" date="2024" name="G3 (Bethesda)">
        <title>Genome assembly of Hibiscus sabdariffa L. provides insights into metabolisms of medicinal natural products.</title>
        <authorList>
            <person name="Kim T."/>
        </authorList>
    </citation>
    <scope>NUCLEOTIDE SEQUENCE [LARGE SCALE GENOMIC DNA]</scope>
    <source>
        <strain evidence="7">TK-2024</strain>
        <tissue evidence="7">Old leaves</tissue>
    </source>
</reference>
<sequence>MGKYIRKAKTAGEVAVMEVSQAYLGVRTRAKTLALQRLQKSSASPPATVVALAPAKGDGSYLQLRSRRLEKPPVVVHHHDSKRHKQQQTQQQQQQQQQGSKKDNCGENHNPDSNSRVRVGGGSDSEKKREGEVGSHDIVQEDNVINYSNINENNNGSNDFGDVEASFGENILDIEARERGTRESTPCSLIRDPESIRTPGSTTRRTSSAETSRQVQNSTRRHIPTSNEMDEFFALAEVDQQRQFIEKYNFDPVKDKPLPGRYQWEKVDP</sequence>
<dbReference type="InterPro" id="IPR044275">
    <property type="entry name" value="KRP"/>
</dbReference>
<evidence type="ECO:0000259" key="6">
    <source>
        <dbReference type="Pfam" id="PF02234"/>
    </source>
</evidence>
<accession>A0ABR1Z762</accession>
<keyword evidence="8" id="KW-1185">Reference proteome</keyword>
<organism evidence="7 8">
    <name type="scientific">Hibiscus sabdariffa</name>
    <name type="common">roselle</name>
    <dbReference type="NCBI Taxonomy" id="183260"/>
    <lineage>
        <taxon>Eukaryota</taxon>
        <taxon>Viridiplantae</taxon>
        <taxon>Streptophyta</taxon>
        <taxon>Embryophyta</taxon>
        <taxon>Tracheophyta</taxon>
        <taxon>Spermatophyta</taxon>
        <taxon>Magnoliopsida</taxon>
        <taxon>eudicotyledons</taxon>
        <taxon>Gunneridae</taxon>
        <taxon>Pentapetalae</taxon>
        <taxon>rosids</taxon>
        <taxon>malvids</taxon>
        <taxon>Malvales</taxon>
        <taxon>Malvaceae</taxon>
        <taxon>Malvoideae</taxon>
        <taxon>Hibiscus</taxon>
    </lineage>
</organism>
<keyword evidence="4" id="KW-0131">Cell cycle</keyword>
<evidence type="ECO:0000256" key="5">
    <source>
        <dbReference type="SAM" id="MobiDB-lite"/>
    </source>
</evidence>
<dbReference type="Pfam" id="PF02234">
    <property type="entry name" value="CDI"/>
    <property type="match status" value="1"/>
</dbReference>
<feature type="compositionally biased region" description="Low complexity" evidence="5">
    <location>
        <begin position="87"/>
        <end position="98"/>
    </location>
</feature>
<comment type="caution">
    <text evidence="7">The sequence shown here is derived from an EMBL/GenBank/DDBJ whole genome shotgun (WGS) entry which is preliminary data.</text>
</comment>
<gene>
    <name evidence="7" type="ORF">V6N11_019943</name>
</gene>
<keyword evidence="3" id="KW-0649">Protein kinase inhibitor</keyword>
<feature type="region of interest" description="Disordered" evidence="5">
    <location>
        <begin position="73"/>
        <end position="143"/>
    </location>
</feature>
<name>A0ABR1Z762_9ROSI</name>
<evidence type="ECO:0000313" key="7">
    <source>
        <dbReference type="EMBL" id="KAK8474781.1"/>
    </source>
</evidence>
<evidence type="ECO:0000313" key="8">
    <source>
        <dbReference type="Proteomes" id="UP001396334"/>
    </source>
</evidence>
<dbReference type="InterPro" id="IPR044898">
    <property type="entry name" value="CDI_dom_sf"/>
</dbReference>
<feature type="domain" description="Cyclin-dependent kinase inhibitor" evidence="6">
    <location>
        <begin position="221"/>
        <end position="267"/>
    </location>
</feature>
<feature type="compositionally biased region" description="Low complexity" evidence="5">
    <location>
        <begin position="196"/>
        <end position="213"/>
    </location>
</feature>
<feature type="compositionally biased region" description="Basic and acidic residues" evidence="5">
    <location>
        <begin position="124"/>
        <end position="139"/>
    </location>
</feature>
<feature type="compositionally biased region" description="Basic and acidic residues" evidence="5">
    <location>
        <begin position="100"/>
        <end position="110"/>
    </location>
</feature>